<sequence length="156" mass="18271">MSVRVRYSSISDPPRLAFAKSRATRRDTSRKEEDSLYRKRRKKRKRHKVHRLGRFRVEENSTLERARSEEDEDRGPVDAPRSRSTRRSSTIGLESPVPVYGSGVRGFFEQQADQVERGLPVESWTRCSSMRARQTDLLSLQENRNPRRNTLRREAA</sequence>
<evidence type="ECO:0000313" key="2">
    <source>
        <dbReference type="EMBL" id="KAK1136943.1"/>
    </source>
</evidence>
<feature type="region of interest" description="Disordered" evidence="1">
    <location>
        <begin position="1"/>
        <end position="96"/>
    </location>
</feature>
<protein>
    <submittedName>
        <fullName evidence="2">Uncharacterized protein</fullName>
    </submittedName>
</protein>
<feature type="compositionally biased region" description="Basic residues" evidence="1">
    <location>
        <begin position="38"/>
        <end position="54"/>
    </location>
</feature>
<evidence type="ECO:0000256" key="1">
    <source>
        <dbReference type="SAM" id="MobiDB-lite"/>
    </source>
</evidence>
<dbReference type="EMBL" id="JAHYIQ010000001">
    <property type="protein sequence ID" value="KAK1136943.1"/>
    <property type="molecule type" value="Genomic_DNA"/>
</dbReference>
<feature type="compositionally biased region" description="Basic and acidic residues" evidence="1">
    <location>
        <begin position="55"/>
        <end position="68"/>
    </location>
</feature>
<dbReference type="AlphaFoldDB" id="A0AA40GFK8"/>
<gene>
    <name evidence="2" type="ORF">K0M31_001475</name>
</gene>
<organism evidence="2 3">
    <name type="scientific">Melipona bicolor</name>
    <dbReference type="NCBI Taxonomy" id="60889"/>
    <lineage>
        <taxon>Eukaryota</taxon>
        <taxon>Metazoa</taxon>
        <taxon>Ecdysozoa</taxon>
        <taxon>Arthropoda</taxon>
        <taxon>Hexapoda</taxon>
        <taxon>Insecta</taxon>
        <taxon>Pterygota</taxon>
        <taxon>Neoptera</taxon>
        <taxon>Endopterygota</taxon>
        <taxon>Hymenoptera</taxon>
        <taxon>Apocrita</taxon>
        <taxon>Aculeata</taxon>
        <taxon>Apoidea</taxon>
        <taxon>Anthophila</taxon>
        <taxon>Apidae</taxon>
        <taxon>Melipona</taxon>
    </lineage>
</organism>
<feature type="region of interest" description="Disordered" evidence="1">
    <location>
        <begin position="137"/>
        <end position="156"/>
    </location>
</feature>
<name>A0AA40GFK8_9HYME</name>
<proteinExistence type="predicted"/>
<comment type="caution">
    <text evidence="2">The sequence shown here is derived from an EMBL/GenBank/DDBJ whole genome shotgun (WGS) entry which is preliminary data.</text>
</comment>
<reference evidence="2" key="1">
    <citation type="submission" date="2021-10" db="EMBL/GenBank/DDBJ databases">
        <title>Melipona bicolor Genome sequencing and assembly.</title>
        <authorList>
            <person name="Araujo N.S."/>
            <person name="Arias M.C."/>
        </authorList>
    </citation>
    <scope>NUCLEOTIDE SEQUENCE</scope>
    <source>
        <strain evidence="2">USP_2M_L1-L4_2017</strain>
        <tissue evidence="2">Whole body</tissue>
    </source>
</reference>
<feature type="compositionally biased region" description="Basic and acidic residues" evidence="1">
    <location>
        <begin position="24"/>
        <end position="37"/>
    </location>
</feature>
<accession>A0AA40GFK8</accession>
<keyword evidence="3" id="KW-1185">Reference proteome</keyword>
<dbReference type="Proteomes" id="UP001177670">
    <property type="component" value="Unassembled WGS sequence"/>
</dbReference>
<evidence type="ECO:0000313" key="3">
    <source>
        <dbReference type="Proteomes" id="UP001177670"/>
    </source>
</evidence>